<dbReference type="AlphaFoldDB" id="A0A2C5XAR4"/>
<dbReference type="InterPro" id="IPR000560">
    <property type="entry name" value="His_Pase_clade-2"/>
</dbReference>
<evidence type="ECO:0000256" key="3">
    <source>
        <dbReference type="SAM" id="MobiDB-lite"/>
    </source>
</evidence>
<dbReference type="InterPro" id="IPR029033">
    <property type="entry name" value="His_PPase_superfam"/>
</dbReference>
<proteinExistence type="inferred from homology"/>
<keyword evidence="2" id="KW-0378">Hydrolase</keyword>
<dbReference type="EMBL" id="APWK03000028">
    <property type="protein sequence ID" value="PHH54393.1"/>
    <property type="molecule type" value="Genomic_DNA"/>
</dbReference>
<dbReference type="Proteomes" id="UP000222788">
    <property type="component" value="Unassembled WGS sequence"/>
</dbReference>
<comment type="caution">
    <text evidence="4">The sequence shown here is derived from an EMBL/GenBank/DDBJ whole genome shotgun (WGS) entry which is preliminary data.</text>
</comment>
<organism evidence="4 5">
    <name type="scientific">Ceratocystis fimbriata CBS 114723</name>
    <dbReference type="NCBI Taxonomy" id="1035309"/>
    <lineage>
        <taxon>Eukaryota</taxon>
        <taxon>Fungi</taxon>
        <taxon>Dikarya</taxon>
        <taxon>Ascomycota</taxon>
        <taxon>Pezizomycotina</taxon>
        <taxon>Sordariomycetes</taxon>
        <taxon>Hypocreomycetidae</taxon>
        <taxon>Microascales</taxon>
        <taxon>Ceratocystidaceae</taxon>
        <taxon>Ceratocystis</taxon>
    </lineage>
</organism>
<reference evidence="4 5" key="2">
    <citation type="journal article" date="2013" name="IMA Fungus">
        <title>IMA Genome-F 1: Ceratocystis fimbriata: Draft nuclear genome sequence for the plant pathogen, Ceratocystis fimbriata.</title>
        <authorList>
            <person name="Wilken P.M."/>
            <person name="Steenkamp E.T."/>
            <person name="Wingfield M.J."/>
            <person name="de Beer Z.W."/>
            <person name="Wingfield B.D."/>
        </authorList>
    </citation>
    <scope>NUCLEOTIDE SEQUENCE [LARGE SCALE GENOMIC DNA]</scope>
    <source>
        <strain evidence="4 5">CBS 114723</strain>
    </source>
</reference>
<dbReference type="SUPFAM" id="SSF53254">
    <property type="entry name" value="Phosphoglycerate mutase-like"/>
    <property type="match status" value="1"/>
</dbReference>
<dbReference type="OrthoDB" id="10257284at2759"/>
<dbReference type="STRING" id="1035309.A0A2C5XAR4"/>
<dbReference type="Gene3D" id="3.40.50.1240">
    <property type="entry name" value="Phosphoglycerate mutase-like"/>
    <property type="match status" value="1"/>
</dbReference>
<gene>
    <name evidence="4" type="primary">SPBC4.06</name>
    <name evidence="4" type="ORF">CFIMG_000684RA</name>
</gene>
<evidence type="ECO:0000256" key="2">
    <source>
        <dbReference type="ARBA" id="ARBA00022801"/>
    </source>
</evidence>
<evidence type="ECO:0000313" key="5">
    <source>
        <dbReference type="Proteomes" id="UP000222788"/>
    </source>
</evidence>
<comment type="similarity">
    <text evidence="1">Belongs to the histidine acid phosphatase family.</text>
</comment>
<feature type="compositionally biased region" description="Pro residues" evidence="3">
    <location>
        <begin position="505"/>
        <end position="516"/>
    </location>
</feature>
<sequence length="516" mass="55577">MTSLPPSTPYSPTELARLYPSSLALQQVHIFLRHGERTPVKPRLAHLNHPSLWPYCRYARTIRAAISLPSPTSAPGSEPLTTDFQWQRKFHMLSTLDDSFQPYPTVAGAPREDLCAPGTLTDAGRASTHALGTHLRQLYVTSLGFLSPRLNHAGDLALRSTNVPRALESLQHTVTGLYPPSQRAPDLPPFSIAQAAPGAETLVPNNASCARLRQLFAAFSARAAQRWDASASAEKVHMQLERHLVGSADTRDSARIGIASRPSALGVLDTINASRAEGTGAATRLPREFYHPDVLTGLEAAGIEEWFSLYSESAEARRLASGPLLGDVVEALVRSAEGEPAAADIGGADLHNNSQHVLGPQITLNGCHDTTLGALLSSLGAFDGRWPPFTSHIAIELFRAADQPAPKPWTQSSGWLAAAGLGGSVERIGRSPTSQLVGAQKKVLDGYFVRLRYNDRSVVVPGCKAPNKHLPGDESFCTLAAFKEIVDNITPRHWKAECESNLDQPPIPSKPEPAGY</sequence>
<dbReference type="InterPro" id="IPR050645">
    <property type="entry name" value="Histidine_acid_phosphatase"/>
</dbReference>
<protein>
    <submittedName>
        <fullName evidence="4">Putative acid phosphatase SPBC4.06</fullName>
    </submittedName>
</protein>
<reference evidence="4 5" key="1">
    <citation type="journal article" date="2013" name="Fungal Biol.">
        <title>Analysis of microsatellite markers in the genome of the plant pathogen Ceratocystis fimbriata.</title>
        <authorList>
            <person name="Simpson M.C."/>
            <person name="Wilken P.M."/>
            <person name="Coetzee M.P."/>
            <person name="Wingfield M.J."/>
            <person name="Wingfield B.D."/>
        </authorList>
    </citation>
    <scope>NUCLEOTIDE SEQUENCE [LARGE SCALE GENOMIC DNA]</scope>
    <source>
        <strain evidence="4 5">CBS 114723</strain>
    </source>
</reference>
<dbReference type="Pfam" id="PF00328">
    <property type="entry name" value="His_Phos_2"/>
    <property type="match status" value="1"/>
</dbReference>
<dbReference type="GO" id="GO:0016791">
    <property type="term" value="F:phosphatase activity"/>
    <property type="evidence" value="ECO:0007669"/>
    <property type="project" value="TreeGrafter"/>
</dbReference>
<dbReference type="CDD" id="cd07061">
    <property type="entry name" value="HP_HAP_like"/>
    <property type="match status" value="1"/>
</dbReference>
<evidence type="ECO:0000256" key="1">
    <source>
        <dbReference type="ARBA" id="ARBA00005375"/>
    </source>
</evidence>
<feature type="region of interest" description="Disordered" evidence="3">
    <location>
        <begin position="497"/>
        <end position="516"/>
    </location>
</feature>
<evidence type="ECO:0000313" key="4">
    <source>
        <dbReference type="EMBL" id="PHH54393.1"/>
    </source>
</evidence>
<name>A0A2C5XAR4_9PEZI</name>
<accession>A0A2C5XAR4</accession>
<keyword evidence="5" id="KW-1185">Reference proteome</keyword>
<dbReference type="PANTHER" id="PTHR11567">
    <property type="entry name" value="ACID PHOSPHATASE-RELATED"/>
    <property type="match status" value="1"/>
</dbReference>
<dbReference type="PANTHER" id="PTHR11567:SF110">
    <property type="entry name" value="2-PHOSPHOXYLOSE PHOSPHATASE 1"/>
    <property type="match status" value="1"/>
</dbReference>